<feature type="region of interest" description="Disordered" evidence="1">
    <location>
        <begin position="426"/>
        <end position="446"/>
    </location>
</feature>
<feature type="compositionally biased region" description="Low complexity" evidence="1">
    <location>
        <begin position="312"/>
        <end position="330"/>
    </location>
</feature>
<evidence type="ECO:0000313" key="3">
    <source>
        <dbReference type="Proteomes" id="UP001465755"/>
    </source>
</evidence>
<gene>
    <name evidence="2" type="ORF">WJX73_008865</name>
</gene>
<keyword evidence="3" id="KW-1185">Reference proteome</keyword>
<dbReference type="Proteomes" id="UP001465755">
    <property type="component" value="Unassembled WGS sequence"/>
</dbReference>
<feature type="region of interest" description="Disordered" evidence="1">
    <location>
        <begin position="38"/>
        <end position="89"/>
    </location>
</feature>
<dbReference type="EMBL" id="JALJOQ010000088">
    <property type="protein sequence ID" value="KAK9799748.1"/>
    <property type="molecule type" value="Genomic_DNA"/>
</dbReference>
<evidence type="ECO:0000256" key="1">
    <source>
        <dbReference type="SAM" id="MobiDB-lite"/>
    </source>
</evidence>
<feature type="region of interest" description="Disordered" evidence="1">
    <location>
        <begin position="253"/>
        <end position="377"/>
    </location>
</feature>
<reference evidence="2 3" key="1">
    <citation type="journal article" date="2024" name="Nat. Commun.">
        <title>Phylogenomics reveals the evolutionary origins of lichenization in chlorophyte algae.</title>
        <authorList>
            <person name="Puginier C."/>
            <person name="Libourel C."/>
            <person name="Otte J."/>
            <person name="Skaloud P."/>
            <person name="Haon M."/>
            <person name="Grisel S."/>
            <person name="Petersen M."/>
            <person name="Berrin J.G."/>
            <person name="Delaux P.M."/>
            <person name="Dal Grande F."/>
            <person name="Keller J."/>
        </authorList>
    </citation>
    <scope>NUCLEOTIDE SEQUENCE [LARGE SCALE GENOMIC DNA]</scope>
    <source>
        <strain evidence="2 3">SAG 2036</strain>
    </source>
</reference>
<feature type="compositionally biased region" description="Basic and acidic residues" evidence="1">
    <location>
        <begin position="430"/>
        <end position="446"/>
    </location>
</feature>
<feature type="compositionally biased region" description="Polar residues" evidence="1">
    <location>
        <begin position="350"/>
        <end position="369"/>
    </location>
</feature>
<name>A0AAW1NUN8_9CHLO</name>
<feature type="compositionally biased region" description="Polar residues" evidence="1">
    <location>
        <begin position="123"/>
        <end position="133"/>
    </location>
</feature>
<feature type="region of interest" description="Disordered" evidence="1">
    <location>
        <begin position="104"/>
        <end position="233"/>
    </location>
</feature>
<evidence type="ECO:0000313" key="2">
    <source>
        <dbReference type="EMBL" id="KAK9799748.1"/>
    </source>
</evidence>
<protein>
    <submittedName>
        <fullName evidence="2">Uncharacterized protein</fullName>
    </submittedName>
</protein>
<proteinExistence type="predicted"/>
<organism evidence="2 3">
    <name type="scientific">Symbiochloris irregularis</name>
    <dbReference type="NCBI Taxonomy" id="706552"/>
    <lineage>
        <taxon>Eukaryota</taxon>
        <taxon>Viridiplantae</taxon>
        <taxon>Chlorophyta</taxon>
        <taxon>core chlorophytes</taxon>
        <taxon>Trebouxiophyceae</taxon>
        <taxon>Trebouxiales</taxon>
        <taxon>Trebouxiaceae</taxon>
        <taxon>Symbiochloris</taxon>
    </lineage>
</organism>
<feature type="compositionally biased region" description="Basic and acidic residues" evidence="1">
    <location>
        <begin position="200"/>
        <end position="215"/>
    </location>
</feature>
<dbReference type="AlphaFoldDB" id="A0AAW1NUN8"/>
<feature type="compositionally biased region" description="Low complexity" evidence="1">
    <location>
        <begin position="147"/>
        <end position="167"/>
    </location>
</feature>
<accession>A0AAW1NUN8</accession>
<sequence>MYCLLRKATVVDIERCAVTSCSHLPSKTDRICLGAEHKQTRVEPPQGKKPLALASHPSFKGWHTDEGKSQSGASVEKKSGVVPAGSPPAAGKAHLRLLQIPAVYSPDLRSPSTGVARTPPPTEGTSPGRTSPPHQAEEYDEAAPVFRPHSPGTPSRSPSRSPSRLSRVTFPLDDSAAAPSSARSITPTGGGEFMQAVTKGRIEMEKGQEDSDADRSGGLIKAGSPGRGRRSVDAKIPALPSFLRQALTHSSSPLAPLASEKALPVRSPSPPGTPSDDDQPFVGATSIENSDLSFCSAPEQQDDSNASLNAFSPSGLPAASAAGDSLGSSDEGPTRAITATDTSVDEAETPGTTQKPSFLTGTRGTSTPAVTGLDNPLINYRESRKIRPHDTPFEERIQKTMRKEAAFVAKKKAEFRERLSGIVQAQAEQLRSDNSNRADHSSRHRA</sequence>
<comment type="caution">
    <text evidence="2">The sequence shown here is derived from an EMBL/GenBank/DDBJ whole genome shotgun (WGS) entry which is preliminary data.</text>
</comment>
<feature type="compositionally biased region" description="Low complexity" evidence="1">
    <location>
        <begin position="175"/>
        <end position="184"/>
    </location>
</feature>